<name>A0A7R7VKA3_ASPCH</name>
<organism evidence="2 3">
    <name type="scientific">Aspergillus chevalieri</name>
    <name type="common">Eurotium chevalieri</name>
    <dbReference type="NCBI Taxonomy" id="182096"/>
    <lineage>
        <taxon>Eukaryota</taxon>
        <taxon>Fungi</taxon>
        <taxon>Dikarya</taxon>
        <taxon>Ascomycota</taxon>
        <taxon>Pezizomycotina</taxon>
        <taxon>Eurotiomycetes</taxon>
        <taxon>Eurotiomycetidae</taxon>
        <taxon>Eurotiales</taxon>
        <taxon>Aspergillaceae</taxon>
        <taxon>Aspergillus</taxon>
        <taxon>Aspergillus subgen. Aspergillus</taxon>
    </lineage>
</organism>
<evidence type="ECO:0000256" key="1">
    <source>
        <dbReference type="SAM" id="MobiDB-lite"/>
    </source>
</evidence>
<dbReference type="KEGG" id="ache:ACHE_30176S"/>
<reference evidence="2" key="1">
    <citation type="submission" date="2021-01" db="EMBL/GenBank/DDBJ databases">
        <authorList>
            <consortium name="Aspergillus chevalieri M1 genome sequencing consortium"/>
            <person name="Kazuki M."/>
            <person name="Futagami T."/>
        </authorList>
    </citation>
    <scope>NUCLEOTIDE SEQUENCE</scope>
    <source>
        <strain evidence="2">M1</strain>
    </source>
</reference>
<keyword evidence="3" id="KW-1185">Reference proteome</keyword>
<dbReference type="Proteomes" id="UP000637239">
    <property type="component" value="Chromosome 3"/>
</dbReference>
<dbReference type="RefSeq" id="XP_043134711.1">
    <property type="nucleotide sequence ID" value="XM_043276766.1"/>
</dbReference>
<proteinExistence type="predicted"/>
<protein>
    <recommendedName>
        <fullName evidence="4">MULE transposase domain-containing protein</fullName>
    </recommendedName>
</protein>
<dbReference type="EMBL" id="AP024418">
    <property type="protein sequence ID" value="BCR86189.1"/>
    <property type="molecule type" value="Genomic_DNA"/>
</dbReference>
<reference evidence="2" key="2">
    <citation type="submission" date="2021-02" db="EMBL/GenBank/DDBJ databases">
        <title>Aspergillus chevalieri M1 genome sequence.</title>
        <authorList>
            <person name="Kadooka C."/>
            <person name="Mori K."/>
            <person name="Futagami T."/>
        </authorList>
    </citation>
    <scope>NUCLEOTIDE SEQUENCE</scope>
    <source>
        <strain evidence="2">M1</strain>
    </source>
</reference>
<dbReference type="AlphaFoldDB" id="A0A7R7VKA3"/>
<evidence type="ECO:0000313" key="2">
    <source>
        <dbReference type="EMBL" id="BCR86189.1"/>
    </source>
</evidence>
<evidence type="ECO:0000313" key="3">
    <source>
        <dbReference type="Proteomes" id="UP000637239"/>
    </source>
</evidence>
<dbReference type="GeneID" id="66980548"/>
<sequence>METINVYDYLENDHTLINDLIDLNLDSSTAPDSIFETSLYDEQNEQILHDRNTARHDVTPPNQMPPVTVLSHGARNPMTAAKVEYIDFLPDYPASDPNGYAYIINTRALHPDVVGKALTSFQYSHRGVGSSRETYSTFLRCQVKRYALQCTGVRRCEYLSPELQGLSHTHATESIFEHMRDLHAQLIQRDTSMEERRSRSVFRAIQKRFAVNNGCSFPQPGCRPIFGRFSPDIAGVCHPFITCVNRLSADNKTLHFFLNLSSSSVSYDIPLLQSLFESESPILDNELCGVIEQKTSRRPTCGVSHPQGPGKMTTMGCKVSFRILIPLDLDECSYAVFLSTGTHSHPPPPPSKPPQIILDEILDLMKRMRNPDLTLSTFLRSPQLKEFCQKYDGKELSQIHYSFVNRDKLSALTTKIRALLFPQGRDFNGVVFEHQRNVKYQTYVRRIFAENDCIMIICGFDQQIQFLASLSSFEVDMSYKRVKGAFNEVIFATFLPDHNKVFTLLRVFINQETAESYRLLFQQVFSLVSEVCGRPVKFHYLHNSGIKAVVVDMDAKQMSGLGHYLQSLDPLCRPWTWQLKNIIIFCHVHFKRTITRLLGSDRDLGSEELYHSPWFRMKSLLSCESEDDYYHLIALLQDNESPEIVQWAEHKKHPVIAAGLNKACSLMNPTFFESTRNITNAVEQSHYKSYWMGVYDSLLGATLGSFTIDQRDIDQYNARVAFGIYHNSRDNSLETRYYNHLGNDNTRKRKQANHSDSQQSDIEDDILFQSSSSGFIPARRRGSSHSSRGRGSRSPSVVSLRSRRSVNSPSARSSFHAQTPNLQQTAMANIQFQYQNQQQERDLEYDRERVRLLERQLELEERLQAIRGRTSSYY</sequence>
<feature type="region of interest" description="Disordered" evidence="1">
    <location>
        <begin position="742"/>
        <end position="816"/>
    </location>
</feature>
<evidence type="ECO:0008006" key="4">
    <source>
        <dbReference type="Google" id="ProtNLM"/>
    </source>
</evidence>
<feature type="compositionally biased region" description="Basic residues" evidence="1">
    <location>
        <begin position="778"/>
        <end position="791"/>
    </location>
</feature>
<feature type="compositionally biased region" description="Low complexity" evidence="1">
    <location>
        <begin position="792"/>
        <end position="810"/>
    </location>
</feature>
<gene>
    <name evidence="2" type="ORF">ACHE_30176S</name>
</gene>
<accession>A0A7R7VKA3</accession>